<evidence type="ECO:0000313" key="1">
    <source>
        <dbReference type="EMBL" id="SJM95923.1"/>
    </source>
</evidence>
<gene>
    <name evidence="1" type="ORF">CRENPOLYSF1_800007</name>
</gene>
<accession>A0A1R4HI77</accession>
<keyword evidence="2" id="KW-1185">Reference proteome</keyword>
<dbReference type="AlphaFoldDB" id="A0A1R4HI77"/>
<sequence>MGQCRWQASKPTGHLMGWTVSNRGLAETSPDQLAGCRYLSYAASTPVHWHAPSQSLTRCLQ</sequence>
<dbReference type="EMBL" id="FUKI01000160">
    <property type="protein sequence ID" value="SJM95923.1"/>
    <property type="molecule type" value="Genomic_DNA"/>
</dbReference>
<proteinExistence type="predicted"/>
<organism evidence="1 2">
    <name type="scientific">Crenothrix polyspora</name>
    <dbReference type="NCBI Taxonomy" id="360316"/>
    <lineage>
        <taxon>Bacteria</taxon>
        <taxon>Pseudomonadati</taxon>
        <taxon>Pseudomonadota</taxon>
        <taxon>Gammaproteobacteria</taxon>
        <taxon>Methylococcales</taxon>
        <taxon>Crenotrichaceae</taxon>
        <taxon>Crenothrix</taxon>
    </lineage>
</organism>
<reference evidence="2" key="1">
    <citation type="submission" date="2017-02" db="EMBL/GenBank/DDBJ databases">
        <authorList>
            <person name="Daims H."/>
        </authorList>
    </citation>
    <scope>NUCLEOTIDE SEQUENCE [LARGE SCALE GENOMIC DNA]</scope>
</reference>
<evidence type="ECO:0000313" key="2">
    <source>
        <dbReference type="Proteomes" id="UP000195667"/>
    </source>
</evidence>
<name>A0A1R4HI77_9GAMM</name>
<protein>
    <submittedName>
        <fullName evidence="1">Uncharacterized protein</fullName>
    </submittedName>
</protein>
<dbReference type="Proteomes" id="UP000195667">
    <property type="component" value="Unassembled WGS sequence"/>
</dbReference>